<evidence type="ECO:0000313" key="3">
    <source>
        <dbReference type="EMBL" id="MFC5922716.1"/>
    </source>
</evidence>
<dbReference type="InterPro" id="IPR042095">
    <property type="entry name" value="SUMF_sf"/>
</dbReference>
<protein>
    <submittedName>
        <fullName evidence="3">Formylglycine-generating enzyme family protein</fullName>
    </submittedName>
</protein>
<gene>
    <name evidence="3" type="ORF">ACFQGL_05090</name>
</gene>
<dbReference type="InterPro" id="IPR005532">
    <property type="entry name" value="SUMF_dom"/>
</dbReference>
<evidence type="ECO:0000313" key="4">
    <source>
        <dbReference type="Proteomes" id="UP001596226"/>
    </source>
</evidence>
<name>A0ABW1GZV7_9ACTN</name>
<comment type="caution">
    <text evidence="3">The sequence shown here is derived from an EMBL/GenBank/DDBJ whole genome shotgun (WGS) entry which is preliminary data.</text>
</comment>
<feature type="domain" description="Sulfatase-modifying factor enzyme-like" evidence="2">
    <location>
        <begin position="93"/>
        <end position="335"/>
    </location>
</feature>
<feature type="region of interest" description="Disordered" evidence="1">
    <location>
        <begin position="1"/>
        <end position="20"/>
    </location>
</feature>
<dbReference type="PANTHER" id="PTHR23150:SF19">
    <property type="entry name" value="FORMYLGLYCINE-GENERATING ENZYME"/>
    <property type="match status" value="1"/>
</dbReference>
<dbReference type="PANTHER" id="PTHR23150">
    <property type="entry name" value="SULFATASE MODIFYING FACTOR 1, 2"/>
    <property type="match status" value="1"/>
</dbReference>
<dbReference type="EMBL" id="JBHSQS010000003">
    <property type="protein sequence ID" value="MFC5922716.1"/>
    <property type="molecule type" value="Genomic_DNA"/>
</dbReference>
<evidence type="ECO:0000259" key="2">
    <source>
        <dbReference type="Pfam" id="PF03781"/>
    </source>
</evidence>
<keyword evidence="4" id="KW-1185">Reference proteome</keyword>
<dbReference type="SUPFAM" id="SSF56436">
    <property type="entry name" value="C-type lectin-like"/>
    <property type="match status" value="1"/>
</dbReference>
<dbReference type="Pfam" id="PF03781">
    <property type="entry name" value="FGE-sulfatase"/>
    <property type="match status" value="1"/>
</dbReference>
<accession>A0ABW1GZV7</accession>
<organism evidence="3 4">
    <name type="scientific">Micromonospora vulcania</name>
    <dbReference type="NCBI Taxonomy" id="1441873"/>
    <lineage>
        <taxon>Bacteria</taxon>
        <taxon>Bacillati</taxon>
        <taxon>Actinomycetota</taxon>
        <taxon>Actinomycetes</taxon>
        <taxon>Micromonosporales</taxon>
        <taxon>Micromonosporaceae</taxon>
        <taxon>Micromonospora</taxon>
    </lineage>
</organism>
<reference evidence="4" key="1">
    <citation type="journal article" date="2019" name="Int. J. Syst. Evol. Microbiol.">
        <title>The Global Catalogue of Microorganisms (GCM) 10K type strain sequencing project: providing services to taxonomists for standard genome sequencing and annotation.</title>
        <authorList>
            <consortium name="The Broad Institute Genomics Platform"/>
            <consortium name="The Broad Institute Genome Sequencing Center for Infectious Disease"/>
            <person name="Wu L."/>
            <person name="Ma J."/>
        </authorList>
    </citation>
    <scope>NUCLEOTIDE SEQUENCE [LARGE SCALE GENOMIC DNA]</scope>
    <source>
        <strain evidence="4">CGMCC 4.7144</strain>
    </source>
</reference>
<dbReference type="InterPro" id="IPR051043">
    <property type="entry name" value="Sulfatase_Mod_Factor_Kinase"/>
</dbReference>
<dbReference type="InterPro" id="IPR016187">
    <property type="entry name" value="CTDL_fold"/>
</dbReference>
<sequence>MTTVDTSSHRSGPGSTLTDADINQLTDRAAMGLPEYYQVPVGERLPVDAIAALGPDQLLAVLDDARRDLEQRLAAGTMLALRGDPRLRPGGHPAMVAVPGGSFPMGTPEADVDALHAESSHHGVQRDWIEKECPRHRVEVRSFRIAEFPVTNCEYAAFLAETAYPEFPTHWDYGRFHPAEANHPVYTVTSAAADAYVDWLSRRSGERYRLPTETEWEYAAAGPDGSRYTWGADWATGHANTLECRLLTTSPVGAFPAGRSWCGAYDLGGNVEEYASSRYHPYPGGRLVEDDLYRSLGNYRIARGGAFNRFRDLTRCQRRHGPYPRSLYALGFRVAAESA</sequence>
<evidence type="ECO:0000256" key="1">
    <source>
        <dbReference type="SAM" id="MobiDB-lite"/>
    </source>
</evidence>
<dbReference type="Gene3D" id="3.90.1580.10">
    <property type="entry name" value="paralog of FGE (formylglycine-generating enzyme)"/>
    <property type="match status" value="1"/>
</dbReference>
<proteinExistence type="predicted"/>
<dbReference type="RefSeq" id="WP_377506120.1">
    <property type="nucleotide sequence ID" value="NZ_JBHSQS010000003.1"/>
</dbReference>
<dbReference type="Proteomes" id="UP001596226">
    <property type="component" value="Unassembled WGS sequence"/>
</dbReference>